<dbReference type="Gene3D" id="2.70.70.10">
    <property type="entry name" value="Glucose Permease (Domain IIA)"/>
    <property type="match status" value="1"/>
</dbReference>
<reference evidence="5" key="1">
    <citation type="journal article" date="2019" name="Int. J. Syst. Evol. Microbiol.">
        <title>The Global Catalogue of Microorganisms (GCM) 10K type strain sequencing project: providing services to taxonomists for standard genome sequencing and annotation.</title>
        <authorList>
            <consortium name="The Broad Institute Genomics Platform"/>
            <consortium name="The Broad Institute Genome Sequencing Center for Infectious Disease"/>
            <person name="Wu L."/>
            <person name="Ma J."/>
        </authorList>
    </citation>
    <scope>NUCLEOTIDE SEQUENCE [LARGE SCALE GENOMIC DNA]</scope>
    <source>
        <strain evidence="5">KCTC 52042</strain>
    </source>
</reference>
<keyword evidence="2" id="KW-0812">Transmembrane</keyword>
<organism evidence="4 5">
    <name type="scientific">Gracilimonas halophila</name>
    <dbReference type="NCBI Taxonomy" id="1834464"/>
    <lineage>
        <taxon>Bacteria</taxon>
        <taxon>Pseudomonadati</taxon>
        <taxon>Balneolota</taxon>
        <taxon>Balneolia</taxon>
        <taxon>Balneolales</taxon>
        <taxon>Balneolaceae</taxon>
        <taxon>Gracilimonas</taxon>
    </lineage>
</organism>
<dbReference type="CDD" id="cd12797">
    <property type="entry name" value="M23_peptidase"/>
    <property type="match status" value="1"/>
</dbReference>
<gene>
    <name evidence="4" type="ORF">ACFSVN_08115</name>
</gene>
<name>A0ABW5JK07_9BACT</name>
<feature type="transmembrane region" description="Helical" evidence="2">
    <location>
        <begin position="31"/>
        <end position="53"/>
    </location>
</feature>
<keyword evidence="2" id="KW-1133">Transmembrane helix</keyword>
<keyword evidence="1" id="KW-0732">Signal</keyword>
<dbReference type="Pfam" id="PF01551">
    <property type="entry name" value="Peptidase_M23"/>
    <property type="match status" value="1"/>
</dbReference>
<dbReference type="GO" id="GO:0016787">
    <property type="term" value="F:hydrolase activity"/>
    <property type="evidence" value="ECO:0007669"/>
    <property type="project" value="UniProtKB-KW"/>
</dbReference>
<evidence type="ECO:0000313" key="4">
    <source>
        <dbReference type="EMBL" id="MFD2532406.1"/>
    </source>
</evidence>
<dbReference type="SUPFAM" id="SSF51261">
    <property type="entry name" value="Duplicated hybrid motif"/>
    <property type="match status" value="1"/>
</dbReference>
<dbReference type="Proteomes" id="UP001597460">
    <property type="component" value="Unassembled WGS sequence"/>
</dbReference>
<feature type="domain" description="M23ase beta-sheet core" evidence="3">
    <location>
        <begin position="200"/>
        <end position="296"/>
    </location>
</feature>
<comment type="caution">
    <text evidence="4">The sequence shown here is derived from an EMBL/GenBank/DDBJ whole genome shotgun (WGS) entry which is preliminary data.</text>
</comment>
<keyword evidence="5" id="KW-1185">Reference proteome</keyword>
<sequence>MSLKNHYYYDEANCEFVPIKYNRVEQVVYNLSIWILSGVVLTGIGIILLSNYVGTPAELALKAENEALFEQLETTRSALLDLDSQISNIAEKDNEMYRSVLGMEKISYEERQAGVGGSDPYDEFDVYSESTSELLKWTASKVDNLERRIGIQQLSFEEIKNQYNINKEKMGHIPAIKPTAGILLSGFGMRNHPILKYPRPHNGLDFRADVGDPVLSTGNGTIKYAGPQSTLGKIVIVDHGFGFETLYAHLSGYAKGIRTGVEVERGQQIAMAGDSGLSEGPHLHYEVHLKGRPVDPLYYFFADTSPEEYAMFKEISETNKNSLD</sequence>
<accession>A0ABW5JK07</accession>
<evidence type="ECO:0000259" key="3">
    <source>
        <dbReference type="Pfam" id="PF01551"/>
    </source>
</evidence>
<evidence type="ECO:0000313" key="5">
    <source>
        <dbReference type="Proteomes" id="UP001597460"/>
    </source>
</evidence>
<evidence type="ECO:0000256" key="2">
    <source>
        <dbReference type="SAM" id="Phobius"/>
    </source>
</evidence>
<dbReference type="EC" id="3.4.24.-" evidence="4"/>
<dbReference type="EMBL" id="JBHULI010000024">
    <property type="protein sequence ID" value="MFD2532406.1"/>
    <property type="molecule type" value="Genomic_DNA"/>
</dbReference>
<keyword evidence="4" id="KW-0378">Hydrolase</keyword>
<protein>
    <submittedName>
        <fullName evidence="4">M23 family metallopeptidase</fullName>
        <ecNumber evidence="4">3.4.24.-</ecNumber>
    </submittedName>
</protein>
<dbReference type="PANTHER" id="PTHR21666:SF289">
    <property type="entry name" value="L-ALA--D-GLU ENDOPEPTIDASE"/>
    <property type="match status" value="1"/>
</dbReference>
<evidence type="ECO:0000256" key="1">
    <source>
        <dbReference type="ARBA" id="ARBA00022729"/>
    </source>
</evidence>
<keyword evidence="2" id="KW-0472">Membrane</keyword>
<dbReference type="PANTHER" id="PTHR21666">
    <property type="entry name" value="PEPTIDASE-RELATED"/>
    <property type="match status" value="1"/>
</dbReference>
<dbReference type="InterPro" id="IPR016047">
    <property type="entry name" value="M23ase_b-sheet_dom"/>
</dbReference>
<proteinExistence type="predicted"/>
<dbReference type="InterPro" id="IPR050570">
    <property type="entry name" value="Cell_wall_metabolism_enzyme"/>
</dbReference>
<dbReference type="RefSeq" id="WP_390300832.1">
    <property type="nucleotide sequence ID" value="NZ_JBHULI010000024.1"/>
</dbReference>
<dbReference type="InterPro" id="IPR011055">
    <property type="entry name" value="Dup_hybrid_motif"/>
</dbReference>